<accession>A0A9D4L2Y4</accession>
<dbReference type="Proteomes" id="UP000828390">
    <property type="component" value="Unassembled WGS sequence"/>
</dbReference>
<sequence>MIEEGPNVILRLLKIRQAIICHPEPLLWFSRRRMEMEILTLEWTNRLAERDDEDGDIILQEIWIRLKEILIEVCQWILILGRVVLQNYDVKMY</sequence>
<reference evidence="1" key="2">
    <citation type="submission" date="2020-11" db="EMBL/GenBank/DDBJ databases">
        <authorList>
            <person name="McCartney M.A."/>
            <person name="Auch B."/>
            <person name="Kono T."/>
            <person name="Mallez S."/>
            <person name="Becker A."/>
            <person name="Gohl D.M."/>
            <person name="Silverstein K.A.T."/>
            <person name="Koren S."/>
            <person name="Bechman K.B."/>
            <person name="Herman A."/>
            <person name="Abrahante J.E."/>
            <person name="Garbe J."/>
        </authorList>
    </citation>
    <scope>NUCLEOTIDE SEQUENCE</scope>
    <source>
        <strain evidence="1">Duluth1</strain>
        <tissue evidence="1">Whole animal</tissue>
    </source>
</reference>
<organism evidence="1 2">
    <name type="scientific">Dreissena polymorpha</name>
    <name type="common">Zebra mussel</name>
    <name type="synonym">Mytilus polymorpha</name>
    <dbReference type="NCBI Taxonomy" id="45954"/>
    <lineage>
        <taxon>Eukaryota</taxon>
        <taxon>Metazoa</taxon>
        <taxon>Spiralia</taxon>
        <taxon>Lophotrochozoa</taxon>
        <taxon>Mollusca</taxon>
        <taxon>Bivalvia</taxon>
        <taxon>Autobranchia</taxon>
        <taxon>Heteroconchia</taxon>
        <taxon>Euheterodonta</taxon>
        <taxon>Imparidentia</taxon>
        <taxon>Neoheterodontei</taxon>
        <taxon>Myida</taxon>
        <taxon>Dreissenoidea</taxon>
        <taxon>Dreissenidae</taxon>
        <taxon>Dreissena</taxon>
    </lineage>
</organism>
<comment type="caution">
    <text evidence="1">The sequence shown here is derived from an EMBL/GenBank/DDBJ whole genome shotgun (WGS) entry which is preliminary data.</text>
</comment>
<dbReference type="EMBL" id="JAIWYP010000003">
    <property type="protein sequence ID" value="KAH3850383.1"/>
    <property type="molecule type" value="Genomic_DNA"/>
</dbReference>
<dbReference type="AlphaFoldDB" id="A0A9D4L2Y4"/>
<gene>
    <name evidence="1" type="ORF">DPMN_092794</name>
</gene>
<keyword evidence="2" id="KW-1185">Reference proteome</keyword>
<evidence type="ECO:0000313" key="1">
    <source>
        <dbReference type="EMBL" id="KAH3850383.1"/>
    </source>
</evidence>
<reference evidence="1" key="1">
    <citation type="journal article" date="2019" name="bioRxiv">
        <title>The Genome of the Zebra Mussel, Dreissena polymorpha: A Resource for Invasive Species Research.</title>
        <authorList>
            <person name="McCartney M.A."/>
            <person name="Auch B."/>
            <person name="Kono T."/>
            <person name="Mallez S."/>
            <person name="Zhang Y."/>
            <person name="Obille A."/>
            <person name="Becker A."/>
            <person name="Abrahante J.E."/>
            <person name="Garbe J."/>
            <person name="Badalamenti J.P."/>
            <person name="Herman A."/>
            <person name="Mangelson H."/>
            <person name="Liachko I."/>
            <person name="Sullivan S."/>
            <person name="Sone E.D."/>
            <person name="Koren S."/>
            <person name="Silverstein K.A.T."/>
            <person name="Beckman K.B."/>
            <person name="Gohl D.M."/>
        </authorList>
    </citation>
    <scope>NUCLEOTIDE SEQUENCE</scope>
    <source>
        <strain evidence="1">Duluth1</strain>
        <tissue evidence="1">Whole animal</tissue>
    </source>
</reference>
<protein>
    <submittedName>
        <fullName evidence="1">Uncharacterized protein</fullName>
    </submittedName>
</protein>
<evidence type="ECO:0000313" key="2">
    <source>
        <dbReference type="Proteomes" id="UP000828390"/>
    </source>
</evidence>
<proteinExistence type="predicted"/>
<name>A0A9D4L2Y4_DREPO</name>